<organism evidence="2 3">
    <name type="scientific">candidate division WWE3 bacterium GW2011_GWC2_44_9</name>
    <dbReference type="NCBI Taxonomy" id="1619125"/>
    <lineage>
        <taxon>Bacteria</taxon>
        <taxon>Katanobacteria</taxon>
    </lineage>
</organism>
<feature type="region of interest" description="Disordered" evidence="1">
    <location>
        <begin position="1"/>
        <end position="41"/>
    </location>
</feature>
<name>A0A0G1KLQ8_UNCKA</name>
<dbReference type="Proteomes" id="UP000034504">
    <property type="component" value="Unassembled WGS sequence"/>
</dbReference>
<proteinExistence type="predicted"/>
<accession>A0A0G1KLQ8</accession>
<gene>
    <name evidence="2" type="ORF">UW82_C0021G0015</name>
</gene>
<dbReference type="EMBL" id="LCJU01000021">
    <property type="protein sequence ID" value="KKT84473.1"/>
    <property type="molecule type" value="Genomic_DNA"/>
</dbReference>
<evidence type="ECO:0000256" key="1">
    <source>
        <dbReference type="SAM" id="MobiDB-lite"/>
    </source>
</evidence>
<feature type="compositionally biased region" description="Low complexity" evidence="1">
    <location>
        <begin position="23"/>
        <end position="32"/>
    </location>
</feature>
<protein>
    <submittedName>
        <fullName evidence="2">Uncharacterized protein</fullName>
    </submittedName>
</protein>
<evidence type="ECO:0000313" key="3">
    <source>
        <dbReference type="Proteomes" id="UP000034504"/>
    </source>
</evidence>
<evidence type="ECO:0000313" key="2">
    <source>
        <dbReference type="EMBL" id="KKT84473.1"/>
    </source>
</evidence>
<dbReference type="AlphaFoldDB" id="A0A0G1KLQ8"/>
<sequence length="1055" mass="116543">MTMPSPDSILTLDTNPSVPTPPAVAVNPATNPSVPPAPQIPSPVRLGLGAVQQVRTRVRSTGGNGHGHGGNPHTAPTAVATIAPDAQALVAEERQLNEVRSQQEKLLPGNREAVDFEGLVGDRVVPRLQGYVRSLHESKGLTESQRDYFTDVIDRFQADLTSQYKLEGDNNQWALGYLRDVVPIQNPPASGESTVKAVEDQVVGAYRAELASLAAVFEGYSVENTNNQQKLAVLVLAEYMSNLTRGAADIADINQRLTDLGINTNLLTPIGPALTSLGTEVPETFDGFVSPMLVATAATMISSSGNSVLKLEEVDGYLENRAAKAYGDLVKVVAAIDGMEAEADKRVRKRNSEALLGAGINDNPFRHGWADKVQETHEGKFTEVVLSSTLGDEKVAKSFWGEQHTNMRAKVERRTLYGPIADAKGRDHVEEFVGGRLTVSVGLWAGEVKRGTRLKSGEVADSKDFFNKVVDMSVLELAIDSADSAANALMQIEAAKALNVNSGEFKGTSKDIEDAHFLNELSAEEYKNAKTFAIPVMGRDDKPTYVILKKEDLIRWYDLAKECRASFAKYAEKDPRYKARPWSERAGEFGLSPQVNETSLSTFKEEVSNVAKIQVIAREQMEKLGVRRPPNTLESYKSAQIDEALTEFTEKFADFEANYCRYSCYEREARKRLLSEGMVDNGSPAWHVQMNKKIKEIVLEYAHKANAYRVLTKQVVSTKRSKELEHLLGNIDYEFDMLVAIDNNHVTPWEAKKAAHPFLRSPETFKYNLTQLENMHGFARLDLEAGAARFTGAGGKADDFSHVARLAGNAYLEHSLLRISQYKKRSVTTIAADGDPVVEQSHQVNARNARIVHRLVAKFRSPSRGNYPELNYLRNTDAAERYMDYPNIFGTLPSDTSVTFINERYGPDRARFKAAFHREPSESEARRYFDTDIFLVRTRLNRILDMRRAAALLTQFGEEVARVSALHPNDLETYEGVADASVVASARSIIGVVGSIAQQDIKGAHEKTLWKTDRLVYEMPTTSQLAADLGSFSDAYTSRTALEEVPEISAPSAMV</sequence>
<comment type="caution">
    <text evidence="2">The sequence shown here is derived from an EMBL/GenBank/DDBJ whole genome shotgun (WGS) entry which is preliminary data.</text>
</comment>
<reference evidence="2 3" key="1">
    <citation type="journal article" date="2015" name="Nature">
        <title>rRNA introns, odd ribosomes, and small enigmatic genomes across a large radiation of phyla.</title>
        <authorList>
            <person name="Brown C.T."/>
            <person name="Hug L.A."/>
            <person name="Thomas B.C."/>
            <person name="Sharon I."/>
            <person name="Castelle C.J."/>
            <person name="Singh A."/>
            <person name="Wilkins M.J."/>
            <person name="Williams K.H."/>
            <person name="Banfield J.F."/>
        </authorList>
    </citation>
    <scope>NUCLEOTIDE SEQUENCE [LARGE SCALE GENOMIC DNA]</scope>
</reference>